<dbReference type="GO" id="GO:0004519">
    <property type="term" value="F:endonuclease activity"/>
    <property type="evidence" value="ECO:0007669"/>
    <property type="project" value="InterPro"/>
</dbReference>
<organism evidence="1 2">
    <name type="scientific">Trichonephila clavata</name>
    <name type="common">Joro spider</name>
    <name type="synonym">Nephila clavata</name>
    <dbReference type="NCBI Taxonomy" id="2740835"/>
    <lineage>
        <taxon>Eukaryota</taxon>
        <taxon>Metazoa</taxon>
        <taxon>Ecdysozoa</taxon>
        <taxon>Arthropoda</taxon>
        <taxon>Chelicerata</taxon>
        <taxon>Arachnida</taxon>
        <taxon>Araneae</taxon>
        <taxon>Araneomorphae</taxon>
        <taxon>Entelegynae</taxon>
        <taxon>Araneoidea</taxon>
        <taxon>Nephilidae</taxon>
        <taxon>Trichonephila</taxon>
    </lineage>
</organism>
<dbReference type="Pfam" id="PF04031">
    <property type="entry name" value="Las1"/>
    <property type="match status" value="1"/>
</dbReference>
<gene>
    <name evidence="1" type="ORF">TNCT_393091</name>
</gene>
<evidence type="ECO:0000313" key="1">
    <source>
        <dbReference type="EMBL" id="GFR25687.1"/>
    </source>
</evidence>
<evidence type="ECO:0000313" key="2">
    <source>
        <dbReference type="Proteomes" id="UP000887116"/>
    </source>
</evidence>
<accession>A0A8X6LYT2</accession>
<keyword evidence="2" id="KW-1185">Reference proteome</keyword>
<reference evidence="1" key="1">
    <citation type="submission" date="2020-07" db="EMBL/GenBank/DDBJ databases">
        <title>Multicomponent nature underlies the extraordinary mechanical properties of spider dragline silk.</title>
        <authorList>
            <person name="Kono N."/>
            <person name="Nakamura H."/>
            <person name="Mori M."/>
            <person name="Yoshida Y."/>
            <person name="Ohtoshi R."/>
            <person name="Malay A.D."/>
            <person name="Moran D.A.P."/>
            <person name="Tomita M."/>
            <person name="Numata K."/>
            <person name="Arakawa K."/>
        </authorList>
    </citation>
    <scope>NUCLEOTIDE SEQUENCE</scope>
</reference>
<comment type="caution">
    <text evidence="1">The sequence shown here is derived from an EMBL/GenBank/DDBJ whole genome shotgun (WGS) entry which is preliminary data.</text>
</comment>
<name>A0A8X6LYT2_TRICU</name>
<dbReference type="InterPro" id="IPR007174">
    <property type="entry name" value="Las1"/>
</dbReference>
<proteinExistence type="predicted"/>
<dbReference type="Proteomes" id="UP000887116">
    <property type="component" value="Unassembled WGS sequence"/>
</dbReference>
<dbReference type="GO" id="GO:0006364">
    <property type="term" value="P:rRNA processing"/>
    <property type="evidence" value="ECO:0007669"/>
    <property type="project" value="InterPro"/>
</dbReference>
<dbReference type="AlphaFoldDB" id="A0A8X6LYT2"/>
<feature type="non-terminal residue" evidence="1">
    <location>
        <position position="1"/>
    </location>
</feature>
<dbReference type="OrthoDB" id="6435588at2759"/>
<dbReference type="GO" id="GO:0090730">
    <property type="term" value="C:Las1 complex"/>
    <property type="evidence" value="ECO:0007669"/>
    <property type="project" value="InterPro"/>
</dbReference>
<protein>
    <submittedName>
        <fullName evidence="1">Uncharacterized protein</fullName>
    </submittedName>
</protein>
<sequence>MKPKGYQAVAPWMSPDQFIKVYKYLYSKSISNKRWAVDQIAVWETR</sequence>
<dbReference type="EMBL" id="BMAO01038563">
    <property type="protein sequence ID" value="GFR25687.1"/>
    <property type="molecule type" value="Genomic_DNA"/>
</dbReference>